<evidence type="ECO:0000256" key="3">
    <source>
        <dbReference type="PROSITE-ProRule" id="PRU00176"/>
    </source>
</evidence>
<dbReference type="EnsemblPlants" id="PGSC0003DMT400043396">
    <property type="protein sequence ID" value="PGSC0003DMT400043396"/>
    <property type="gene ID" value="PGSC0003DMG400016844"/>
</dbReference>
<dbReference type="InterPro" id="IPR000504">
    <property type="entry name" value="RRM_dom"/>
</dbReference>
<protein>
    <submittedName>
        <fullName evidence="5">RNA binding protein</fullName>
    </submittedName>
</protein>
<dbReference type="InterPro" id="IPR035979">
    <property type="entry name" value="RBD_domain_sf"/>
</dbReference>
<evidence type="ECO:0000256" key="2">
    <source>
        <dbReference type="ARBA" id="ARBA00022884"/>
    </source>
</evidence>
<dbReference type="AlphaFoldDB" id="M1BEJ9"/>
<proteinExistence type="predicted"/>
<dbReference type="Pfam" id="PF00076">
    <property type="entry name" value="RRM_1"/>
    <property type="match status" value="1"/>
</dbReference>
<dbReference type="SMART" id="SM00360">
    <property type="entry name" value="RRM"/>
    <property type="match status" value="1"/>
</dbReference>
<dbReference type="OrthoDB" id="410044at2759"/>
<sequence length="113" mass="12745">MFACIFVNKSCWFLFPIQASSPLQVKYADGELERLEHKLFVGMLPKNVSDPEVSALFSQYGVIKDLQILRGSQQTSKGCAFLKYEKKEQAVAAIDALHGKHKMEVCFNLQVDC</sequence>
<dbReference type="Gene3D" id="3.30.70.330">
    <property type="match status" value="1"/>
</dbReference>
<dbReference type="GO" id="GO:0003723">
    <property type="term" value="F:RNA binding"/>
    <property type="evidence" value="ECO:0007669"/>
    <property type="project" value="UniProtKB-UniRule"/>
</dbReference>
<evidence type="ECO:0000313" key="5">
    <source>
        <dbReference type="EnsemblPlants" id="PGSC0003DMT400043396"/>
    </source>
</evidence>
<dbReference type="SUPFAM" id="SSF54928">
    <property type="entry name" value="RNA-binding domain, RBD"/>
    <property type="match status" value="1"/>
</dbReference>
<dbReference type="PROSITE" id="PS50102">
    <property type="entry name" value="RRM"/>
    <property type="match status" value="1"/>
</dbReference>
<keyword evidence="2 3" id="KW-0694">RNA-binding</keyword>
<evidence type="ECO:0000256" key="1">
    <source>
        <dbReference type="ARBA" id="ARBA00022737"/>
    </source>
</evidence>
<reference evidence="6" key="1">
    <citation type="journal article" date="2011" name="Nature">
        <title>Genome sequence and analysis of the tuber crop potato.</title>
        <authorList>
            <consortium name="The Potato Genome Sequencing Consortium"/>
        </authorList>
    </citation>
    <scope>NUCLEOTIDE SEQUENCE [LARGE SCALE GENOMIC DNA]</scope>
    <source>
        <strain evidence="6">cv. DM1-3 516 R44</strain>
    </source>
</reference>
<dbReference type="Proteomes" id="UP000011115">
    <property type="component" value="Unassembled WGS sequence"/>
</dbReference>
<keyword evidence="6" id="KW-1185">Reference proteome</keyword>
<evidence type="ECO:0000313" key="6">
    <source>
        <dbReference type="Proteomes" id="UP000011115"/>
    </source>
</evidence>
<dbReference type="PANTHER" id="PTHR24012">
    <property type="entry name" value="RNA BINDING PROTEIN"/>
    <property type="match status" value="1"/>
</dbReference>
<organism evidence="5 6">
    <name type="scientific">Solanum tuberosum</name>
    <name type="common">Potato</name>
    <dbReference type="NCBI Taxonomy" id="4113"/>
    <lineage>
        <taxon>Eukaryota</taxon>
        <taxon>Viridiplantae</taxon>
        <taxon>Streptophyta</taxon>
        <taxon>Embryophyta</taxon>
        <taxon>Tracheophyta</taxon>
        <taxon>Spermatophyta</taxon>
        <taxon>Magnoliopsida</taxon>
        <taxon>eudicotyledons</taxon>
        <taxon>Gunneridae</taxon>
        <taxon>Pentapetalae</taxon>
        <taxon>asterids</taxon>
        <taxon>lamiids</taxon>
        <taxon>Solanales</taxon>
        <taxon>Solanaceae</taxon>
        <taxon>Solanoideae</taxon>
        <taxon>Solaneae</taxon>
        <taxon>Solanum</taxon>
    </lineage>
</organism>
<accession>M1BEJ9</accession>
<reference evidence="5" key="2">
    <citation type="submission" date="2015-06" db="UniProtKB">
        <authorList>
            <consortium name="EnsemblPlants"/>
        </authorList>
    </citation>
    <scope>IDENTIFICATION</scope>
    <source>
        <strain evidence="5">DM1-3 516 R44</strain>
    </source>
</reference>
<dbReference type="HOGENOM" id="CLU_2137996_0_0_1"/>
<evidence type="ECO:0000259" key="4">
    <source>
        <dbReference type="PROSITE" id="PS50102"/>
    </source>
</evidence>
<feature type="domain" description="RRM" evidence="4">
    <location>
        <begin position="37"/>
        <end position="110"/>
    </location>
</feature>
<dbReference type="Gramene" id="PGSC0003DMT400043396">
    <property type="protein sequence ID" value="PGSC0003DMT400043396"/>
    <property type="gene ID" value="PGSC0003DMG400016844"/>
</dbReference>
<gene>
    <name evidence="5" type="primary">LOC102593664</name>
</gene>
<name>M1BEJ9_SOLTU</name>
<dbReference type="InterPro" id="IPR012677">
    <property type="entry name" value="Nucleotide-bd_a/b_plait_sf"/>
</dbReference>
<keyword evidence="1" id="KW-0677">Repeat</keyword>